<dbReference type="AlphaFoldDB" id="A0A1Q2D078"/>
<sequence>MPERIPELDRLASAAKEVPVPTASEIRRRGDRRRTTRGVVGGTGACALLLVAGFGAFQALAPDTPDVAEQSPTPTASPSPSATTAPSPTPTPTQPSPTPSTPAPTPTTQPSPTGVPAAIPPTWDNVATPEMLALEGDIPLIVSDEYEGKGQAPQSFCMTDLPGAPSRILTRVMGFEEGDPSLYSAVVFGYADSDQAAAAFDQLREDAVNCDDALVDLGFTDPKLYDYTDQVSFTPPGDVTDAGHAYILGMAAPADETSVDGRFVETTLIRQDERVLMVFQSFLGQDYNCSTDVNDDVAGPCRVIAGMDEMGEALNR</sequence>
<organism evidence="3 4">
    <name type="scientific">Tessaracoccus flavescens</name>
    <dbReference type="NCBI Taxonomy" id="399497"/>
    <lineage>
        <taxon>Bacteria</taxon>
        <taxon>Bacillati</taxon>
        <taxon>Actinomycetota</taxon>
        <taxon>Actinomycetes</taxon>
        <taxon>Propionibacteriales</taxon>
        <taxon>Propionibacteriaceae</taxon>
        <taxon>Tessaracoccus</taxon>
    </lineage>
</organism>
<gene>
    <name evidence="3" type="ORF">BW733_13995</name>
</gene>
<reference evidence="3 4" key="1">
    <citation type="journal article" date="2008" name="Int. J. Syst. Evol. Microbiol.">
        <title>Tessaracoccus flavescens sp. nov., isolated from marine sediment.</title>
        <authorList>
            <person name="Lee D.W."/>
            <person name="Lee S.D."/>
        </authorList>
    </citation>
    <scope>NUCLEOTIDE SEQUENCE [LARGE SCALE GENOMIC DNA]</scope>
    <source>
        <strain evidence="3 4">SST-39T</strain>
    </source>
</reference>
<evidence type="ECO:0000256" key="1">
    <source>
        <dbReference type="SAM" id="MobiDB-lite"/>
    </source>
</evidence>
<feature type="compositionally biased region" description="Pro residues" evidence="1">
    <location>
        <begin position="87"/>
        <end position="109"/>
    </location>
</feature>
<keyword evidence="2" id="KW-0472">Membrane</keyword>
<keyword evidence="2" id="KW-1133">Transmembrane helix</keyword>
<feature type="region of interest" description="Disordered" evidence="1">
    <location>
        <begin position="1"/>
        <end position="40"/>
    </location>
</feature>
<evidence type="ECO:0000313" key="4">
    <source>
        <dbReference type="Proteomes" id="UP000188235"/>
    </source>
</evidence>
<feature type="region of interest" description="Disordered" evidence="1">
    <location>
        <begin position="64"/>
        <end position="123"/>
    </location>
</feature>
<dbReference type="Proteomes" id="UP000188235">
    <property type="component" value="Chromosome"/>
</dbReference>
<dbReference type="STRING" id="399497.BW733_13995"/>
<protein>
    <recommendedName>
        <fullName evidence="5">PknH-like extracellular domain-containing protein</fullName>
    </recommendedName>
</protein>
<name>A0A1Q2D078_9ACTN</name>
<keyword evidence="4" id="KW-1185">Reference proteome</keyword>
<evidence type="ECO:0000313" key="3">
    <source>
        <dbReference type="EMBL" id="AQP51767.1"/>
    </source>
</evidence>
<evidence type="ECO:0000256" key="2">
    <source>
        <dbReference type="SAM" id="Phobius"/>
    </source>
</evidence>
<evidence type="ECO:0008006" key="5">
    <source>
        <dbReference type="Google" id="ProtNLM"/>
    </source>
</evidence>
<proteinExistence type="predicted"/>
<dbReference type="EMBL" id="CP019607">
    <property type="protein sequence ID" value="AQP51767.1"/>
    <property type="molecule type" value="Genomic_DNA"/>
</dbReference>
<dbReference type="KEGG" id="tfa:BW733_13995"/>
<feature type="compositionally biased region" description="Low complexity" evidence="1">
    <location>
        <begin position="70"/>
        <end position="86"/>
    </location>
</feature>
<feature type="compositionally biased region" description="Basic and acidic residues" evidence="1">
    <location>
        <begin position="1"/>
        <end position="10"/>
    </location>
</feature>
<accession>A0A1Q2D078</accession>
<dbReference type="RefSeq" id="WP_077351371.1">
    <property type="nucleotide sequence ID" value="NZ_CP019607.1"/>
</dbReference>
<feature type="transmembrane region" description="Helical" evidence="2">
    <location>
        <begin position="38"/>
        <end position="61"/>
    </location>
</feature>
<keyword evidence="2" id="KW-0812">Transmembrane</keyword>